<dbReference type="GO" id="GO:0016874">
    <property type="term" value="F:ligase activity"/>
    <property type="evidence" value="ECO:0007669"/>
    <property type="project" value="UniProtKB-KW"/>
</dbReference>
<comment type="caution">
    <text evidence="2">The sequence shown here is derived from an EMBL/GenBank/DDBJ whole genome shotgun (WGS) entry which is preliminary data.</text>
</comment>
<dbReference type="PANTHER" id="PTHR45527">
    <property type="entry name" value="NONRIBOSOMAL PEPTIDE SYNTHETASE"/>
    <property type="match status" value="1"/>
</dbReference>
<dbReference type="PANTHER" id="PTHR45527:SF1">
    <property type="entry name" value="FATTY ACID SYNTHASE"/>
    <property type="match status" value="1"/>
</dbReference>
<dbReference type="Proteomes" id="UP000019109">
    <property type="component" value="Unassembled WGS sequence"/>
</dbReference>
<dbReference type="EMBL" id="BAVR01000100">
    <property type="protein sequence ID" value="GAE90855.1"/>
    <property type="molecule type" value="Genomic_DNA"/>
</dbReference>
<organism evidence="2 3">
    <name type="scientific">Acetivibrio straminisolvens JCM 21531</name>
    <dbReference type="NCBI Taxonomy" id="1294263"/>
    <lineage>
        <taxon>Bacteria</taxon>
        <taxon>Bacillati</taxon>
        <taxon>Bacillota</taxon>
        <taxon>Clostridia</taxon>
        <taxon>Eubacteriales</taxon>
        <taxon>Oscillospiraceae</taxon>
        <taxon>Acetivibrio</taxon>
    </lineage>
</organism>
<dbReference type="Pfam" id="PF00668">
    <property type="entry name" value="Condensation"/>
    <property type="match status" value="1"/>
</dbReference>
<proteinExistence type="predicted"/>
<dbReference type="GO" id="GO:0005829">
    <property type="term" value="C:cytosol"/>
    <property type="evidence" value="ECO:0007669"/>
    <property type="project" value="TreeGrafter"/>
</dbReference>
<evidence type="ECO:0000313" key="2">
    <source>
        <dbReference type="EMBL" id="GAE90855.1"/>
    </source>
</evidence>
<dbReference type="InterPro" id="IPR001242">
    <property type="entry name" value="Condensation_dom"/>
</dbReference>
<dbReference type="SUPFAM" id="SSF52777">
    <property type="entry name" value="CoA-dependent acyltransferases"/>
    <property type="match status" value="1"/>
</dbReference>
<gene>
    <name evidence="2" type="ORF">JCM21531_4503</name>
</gene>
<dbReference type="Gene3D" id="3.30.559.30">
    <property type="entry name" value="Nonribosomal peptide synthetase, condensation domain"/>
    <property type="match status" value="1"/>
</dbReference>
<dbReference type="AlphaFoldDB" id="W4VBS5"/>
<evidence type="ECO:0000313" key="3">
    <source>
        <dbReference type="Proteomes" id="UP000019109"/>
    </source>
</evidence>
<dbReference type="GO" id="GO:0044550">
    <property type="term" value="P:secondary metabolite biosynthetic process"/>
    <property type="evidence" value="ECO:0007669"/>
    <property type="project" value="TreeGrafter"/>
</dbReference>
<reference evidence="2" key="1">
    <citation type="journal article" date="2014" name="Genome Announc.">
        <title>Draft Genome Sequence of Clostridium straminisolvens Strain JCM 21531T, Isolated from a Cellulose-Degrading Bacterial Community.</title>
        <authorList>
            <person name="Yuki M."/>
            <person name="Oshima K."/>
            <person name="Suda W."/>
            <person name="Sakamoto M."/>
            <person name="Kitamura K."/>
            <person name="Iida T."/>
            <person name="Hattori M."/>
            <person name="Ohkuma M."/>
        </authorList>
    </citation>
    <scope>NUCLEOTIDE SEQUENCE [LARGE SCALE GENOMIC DNA]</scope>
    <source>
        <strain evidence="2">JCM 21531</strain>
    </source>
</reference>
<feature type="domain" description="Condensation" evidence="1">
    <location>
        <begin position="3"/>
        <end position="201"/>
    </location>
</feature>
<dbReference type="GO" id="GO:0031177">
    <property type="term" value="F:phosphopantetheine binding"/>
    <property type="evidence" value="ECO:0007669"/>
    <property type="project" value="TreeGrafter"/>
</dbReference>
<dbReference type="GO" id="GO:0043041">
    <property type="term" value="P:amino acid activation for nonribosomal peptide biosynthetic process"/>
    <property type="evidence" value="ECO:0007669"/>
    <property type="project" value="TreeGrafter"/>
</dbReference>
<evidence type="ECO:0000259" key="1">
    <source>
        <dbReference type="Pfam" id="PF00668"/>
    </source>
</evidence>
<sequence>MALASVLYAAWGILLQRYNNSEDVLFGTTVSGRTAKIKGIENMVGLFINTPPLRVRSQAREKVSDLLNEVEKSLRDRGPYEDTPLTDIKSLSSMDNKESLFDSIMVIENYPIDKQMMNKDSCLAIESFSMSEMTNFDIAVAVSVFDGMELKFIYNSDVFLQATIERMAGQLINIINCMIENPCIEVSKIDILSKDERDEILYRYNNTDTTYPKSKTLSLLFEEQVQRLRTILPLF</sequence>
<dbReference type="Gene3D" id="3.30.559.10">
    <property type="entry name" value="Chloramphenicol acetyltransferase-like domain"/>
    <property type="match status" value="1"/>
</dbReference>
<protein>
    <submittedName>
        <fullName evidence="2">Long-chain-fatty-acid-CoA ligase</fullName>
    </submittedName>
</protein>
<keyword evidence="2" id="KW-0436">Ligase</keyword>
<dbReference type="InterPro" id="IPR023213">
    <property type="entry name" value="CAT-like_dom_sf"/>
</dbReference>
<dbReference type="GO" id="GO:0008610">
    <property type="term" value="P:lipid biosynthetic process"/>
    <property type="evidence" value="ECO:0007669"/>
    <property type="project" value="UniProtKB-ARBA"/>
</dbReference>
<name>W4VBS5_9FIRM</name>
<dbReference type="STRING" id="1294263.JCM21531_4503"/>
<accession>W4VBS5</accession>
<keyword evidence="3" id="KW-1185">Reference proteome</keyword>